<sequence length="232" mass="24109">MTLSVLTVLAAKASSKGGDSAFADFLTRFPEQTDLLKFAQNMGPGLAALLIIMGIVYLLFGFQIYRILVVLNSAAVGFVVGAAIGDLKGASIPCAIAGGVLAGAVSWPTTKYAVAVMGGLFGAMVAATIWRLLGQDPAFTWAGAMTGLVGGGLLCFIVFNGCVMAYMSLQGSTMLIFGLLGLLLKYQEIAPKVGDYLTLKPFVLPLFVFIPTVLGTMFQQNGATPPPAGAKK</sequence>
<feature type="transmembrane region" description="Helical" evidence="1">
    <location>
        <begin position="166"/>
        <end position="184"/>
    </location>
</feature>
<evidence type="ECO:0000256" key="1">
    <source>
        <dbReference type="SAM" id="Phobius"/>
    </source>
</evidence>
<feature type="transmembrane region" description="Helical" evidence="1">
    <location>
        <begin position="39"/>
        <end position="60"/>
    </location>
</feature>
<dbReference type="EMBL" id="CP063458">
    <property type="protein sequence ID" value="QOV90353.1"/>
    <property type="molecule type" value="Genomic_DNA"/>
</dbReference>
<accession>A0A7M2WY69</accession>
<keyword evidence="1" id="KW-1133">Transmembrane helix</keyword>
<feature type="transmembrane region" description="Helical" evidence="1">
    <location>
        <begin position="114"/>
        <end position="133"/>
    </location>
</feature>
<organism evidence="2 3">
    <name type="scientific">Humisphaera borealis</name>
    <dbReference type="NCBI Taxonomy" id="2807512"/>
    <lineage>
        <taxon>Bacteria</taxon>
        <taxon>Pseudomonadati</taxon>
        <taxon>Planctomycetota</taxon>
        <taxon>Phycisphaerae</taxon>
        <taxon>Tepidisphaerales</taxon>
        <taxon>Tepidisphaeraceae</taxon>
        <taxon>Humisphaera</taxon>
    </lineage>
</organism>
<evidence type="ECO:0008006" key="4">
    <source>
        <dbReference type="Google" id="ProtNLM"/>
    </source>
</evidence>
<dbReference type="RefSeq" id="WP_206293434.1">
    <property type="nucleotide sequence ID" value="NZ_CP063458.1"/>
</dbReference>
<protein>
    <recommendedName>
        <fullName evidence="4">DUF4203 domain-containing protein</fullName>
    </recommendedName>
</protein>
<dbReference type="AlphaFoldDB" id="A0A7M2WY69"/>
<reference evidence="2 3" key="1">
    <citation type="submission" date="2020-10" db="EMBL/GenBank/DDBJ databases">
        <title>Wide distribution of Phycisphaera-like planctomycetes from WD2101 soil group in peatlands and genome analysis of the first cultivated representative.</title>
        <authorList>
            <person name="Dedysh S.N."/>
            <person name="Beletsky A.V."/>
            <person name="Ivanova A."/>
            <person name="Kulichevskaya I.S."/>
            <person name="Suzina N.E."/>
            <person name="Philippov D.A."/>
            <person name="Rakitin A.L."/>
            <person name="Mardanov A.V."/>
            <person name="Ravin N.V."/>
        </authorList>
    </citation>
    <scope>NUCLEOTIDE SEQUENCE [LARGE SCALE GENOMIC DNA]</scope>
    <source>
        <strain evidence="2 3">M1803</strain>
    </source>
</reference>
<name>A0A7M2WY69_9BACT</name>
<evidence type="ECO:0000313" key="2">
    <source>
        <dbReference type="EMBL" id="QOV90353.1"/>
    </source>
</evidence>
<feature type="transmembrane region" description="Helical" evidence="1">
    <location>
        <begin position="139"/>
        <end position="159"/>
    </location>
</feature>
<proteinExistence type="predicted"/>
<keyword evidence="3" id="KW-1185">Reference proteome</keyword>
<feature type="transmembrane region" description="Helical" evidence="1">
    <location>
        <begin position="196"/>
        <end position="218"/>
    </location>
</feature>
<keyword evidence="1" id="KW-0472">Membrane</keyword>
<gene>
    <name evidence="2" type="ORF">IPV69_02995</name>
</gene>
<keyword evidence="1" id="KW-0812">Transmembrane</keyword>
<dbReference type="KEGG" id="hbs:IPV69_02995"/>
<evidence type="ECO:0000313" key="3">
    <source>
        <dbReference type="Proteomes" id="UP000593765"/>
    </source>
</evidence>
<dbReference type="Proteomes" id="UP000593765">
    <property type="component" value="Chromosome"/>
</dbReference>
<feature type="transmembrane region" description="Helical" evidence="1">
    <location>
        <begin position="67"/>
        <end position="84"/>
    </location>
</feature>